<dbReference type="Gene3D" id="3.40.50.2000">
    <property type="entry name" value="Glycogen Phosphorylase B"/>
    <property type="match status" value="1"/>
</dbReference>
<dbReference type="EMBL" id="CP047895">
    <property type="protein sequence ID" value="QHL90225.1"/>
    <property type="molecule type" value="Genomic_DNA"/>
</dbReference>
<gene>
    <name evidence="1" type="ORF">GVO57_04465</name>
</gene>
<dbReference type="AlphaFoldDB" id="A0A7Z2S4M1"/>
<name>A0A7Z2S4M1_9SPHN</name>
<evidence type="ECO:0000313" key="2">
    <source>
        <dbReference type="Proteomes" id="UP000464468"/>
    </source>
</evidence>
<accession>A0A7Z2S4M1</accession>
<evidence type="ECO:0008006" key="3">
    <source>
        <dbReference type="Google" id="ProtNLM"/>
    </source>
</evidence>
<dbReference type="RefSeq" id="WP_160592153.1">
    <property type="nucleotide sequence ID" value="NZ_CP047895.1"/>
</dbReference>
<sequence length="291" mass="31168">MAECQDRPVCFLQLKAFGDFVIANAAAERVAAQDRQRVTIAIGTHLQQLCEAVAPTVPVITVASPEASVPAIFDIRKLGLSAALKSAWQVRRAVERAAIGRDALILVDGLGMRERFVIGSRPAIGMSAATANIYHGYDALLQAAGIRLAPAQPARAATVRRAGIFPGSRIAAKNLPVALVADLLNEAGRRGVSTDLYLLQGERPDLEASGLPHIVMPRQFTALRAAIAGVDFVVSADSLPAHLAESLCIDSFVITPRPNEFWMPRSVFDHRRWGLFNEPGLIARIGALLSA</sequence>
<proteinExistence type="predicted"/>
<dbReference type="KEGG" id="schy:GVO57_04465"/>
<organism evidence="1 2">
    <name type="scientific">Sphingomonas changnyeongensis</name>
    <dbReference type="NCBI Taxonomy" id="2698679"/>
    <lineage>
        <taxon>Bacteria</taxon>
        <taxon>Pseudomonadati</taxon>
        <taxon>Pseudomonadota</taxon>
        <taxon>Alphaproteobacteria</taxon>
        <taxon>Sphingomonadales</taxon>
        <taxon>Sphingomonadaceae</taxon>
        <taxon>Sphingomonas</taxon>
    </lineage>
</organism>
<dbReference type="Proteomes" id="UP000464468">
    <property type="component" value="Chromosome"/>
</dbReference>
<evidence type="ECO:0000313" key="1">
    <source>
        <dbReference type="EMBL" id="QHL90225.1"/>
    </source>
</evidence>
<reference evidence="1 2" key="1">
    <citation type="submission" date="2020-01" db="EMBL/GenBank/DDBJ databases">
        <title>Sphingomonas sp. C33 whole genome sequece.</title>
        <authorList>
            <person name="Park C."/>
        </authorList>
    </citation>
    <scope>NUCLEOTIDE SEQUENCE [LARGE SCALE GENOMIC DNA]</scope>
    <source>
        <strain evidence="1 2">C33</strain>
    </source>
</reference>
<protein>
    <recommendedName>
        <fullName evidence="3">ADP-heptose:LPS heptosyltransferase</fullName>
    </recommendedName>
</protein>
<keyword evidence="2" id="KW-1185">Reference proteome</keyword>
<dbReference type="SUPFAM" id="SSF53756">
    <property type="entry name" value="UDP-Glycosyltransferase/glycogen phosphorylase"/>
    <property type="match status" value="1"/>
</dbReference>